<accession>A0A6S6S6I5</accession>
<dbReference type="InterPro" id="IPR005227">
    <property type="entry name" value="YqgF"/>
</dbReference>
<dbReference type="PANTHER" id="PTHR33317">
    <property type="entry name" value="POLYNUCLEOTIDYL TRANSFERASE, RIBONUCLEASE H-LIKE SUPERFAMILY PROTEIN"/>
    <property type="match status" value="1"/>
</dbReference>
<keyword evidence="3 5" id="KW-0540">Nuclease</keyword>
<comment type="function">
    <text evidence="5">Could be a nuclease involved in processing of the 5'-end of pre-16S rRNA.</text>
</comment>
<evidence type="ECO:0000256" key="4">
    <source>
        <dbReference type="ARBA" id="ARBA00022801"/>
    </source>
</evidence>
<dbReference type="EMBL" id="CACVAU010000002">
    <property type="protein sequence ID" value="CAA6801117.1"/>
    <property type="molecule type" value="Genomic_DNA"/>
</dbReference>
<comment type="subcellular location">
    <subcellularLocation>
        <location evidence="5">Cytoplasm</location>
    </subcellularLocation>
</comment>
<dbReference type="GO" id="GO:0000967">
    <property type="term" value="P:rRNA 5'-end processing"/>
    <property type="evidence" value="ECO:0007669"/>
    <property type="project" value="UniProtKB-UniRule"/>
</dbReference>
<evidence type="ECO:0000256" key="1">
    <source>
        <dbReference type="ARBA" id="ARBA00022490"/>
    </source>
</evidence>
<dbReference type="SMART" id="SM00732">
    <property type="entry name" value="YqgFc"/>
    <property type="match status" value="1"/>
</dbReference>
<dbReference type="HAMAP" id="MF_00651">
    <property type="entry name" value="Nuclease_YqgF"/>
    <property type="match status" value="1"/>
</dbReference>
<protein>
    <recommendedName>
        <fullName evidence="5">Putative pre-16S rRNA nuclease</fullName>
        <ecNumber evidence="5">3.1.-.-</ecNumber>
    </recommendedName>
</protein>
<dbReference type="GO" id="GO:0004518">
    <property type="term" value="F:nuclease activity"/>
    <property type="evidence" value="ECO:0007669"/>
    <property type="project" value="UniProtKB-KW"/>
</dbReference>
<dbReference type="EC" id="3.1.-.-" evidence="5"/>
<dbReference type="CDD" id="cd16964">
    <property type="entry name" value="YqgF"/>
    <property type="match status" value="1"/>
</dbReference>
<dbReference type="InterPro" id="IPR006641">
    <property type="entry name" value="YqgF/RNaseH-like_dom"/>
</dbReference>
<keyword evidence="2 5" id="KW-0690">Ribosome biogenesis</keyword>
<keyword evidence="4 5" id="KW-0378">Hydrolase</keyword>
<dbReference type="GO" id="GO:0016788">
    <property type="term" value="F:hydrolase activity, acting on ester bonds"/>
    <property type="evidence" value="ECO:0007669"/>
    <property type="project" value="UniProtKB-UniRule"/>
</dbReference>
<dbReference type="PANTHER" id="PTHR33317:SF4">
    <property type="entry name" value="POLYNUCLEOTIDYL TRANSFERASE, RIBONUCLEASE H-LIKE SUPERFAMILY PROTEIN"/>
    <property type="match status" value="1"/>
</dbReference>
<dbReference type="SUPFAM" id="SSF53098">
    <property type="entry name" value="Ribonuclease H-like"/>
    <property type="match status" value="1"/>
</dbReference>
<evidence type="ECO:0000256" key="2">
    <source>
        <dbReference type="ARBA" id="ARBA00022517"/>
    </source>
</evidence>
<comment type="similarity">
    <text evidence="5">Belongs to the YqgF HJR family.</text>
</comment>
<feature type="domain" description="YqgF/RNase H-like" evidence="6">
    <location>
        <begin position="17"/>
        <end position="114"/>
    </location>
</feature>
<name>A0A6S6S6I5_9BACT</name>
<dbReference type="NCBIfam" id="NF001026">
    <property type="entry name" value="PRK00109.2-2"/>
    <property type="match status" value="1"/>
</dbReference>
<dbReference type="InterPro" id="IPR037027">
    <property type="entry name" value="YqgF/RNaseH-like_dom_sf"/>
</dbReference>
<evidence type="ECO:0000259" key="6">
    <source>
        <dbReference type="SMART" id="SM00732"/>
    </source>
</evidence>
<dbReference type="GO" id="GO:0005829">
    <property type="term" value="C:cytosol"/>
    <property type="evidence" value="ECO:0007669"/>
    <property type="project" value="TreeGrafter"/>
</dbReference>
<organism evidence="7">
    <name type="scientific">uncultured Sulfurovum sp</name>
    <dbReference type="NCBI Taxonomy" id="269237"/>
    <lineage>
        <taxon>Bacteria</taxon>
        <taxon>Pseudomonadati</taxon>
        <taxon>Campylobacterota</taxon>
        <taxon>Epsilonproteobacteria</taxon>
        <taxon>Campylobacterales</taxon>
        <taxon>Sulfurovaceae</taxon>
        <taxon>Sulfurovum</taxon>
        <taxon>environmental samples</taxon>
    </lineage>
</organism>
<reference evidence="7" key="1">
    <citation type="submission" date="2020-01" db="EMBL/GenBank/DDBJ databases">
        <authorList>
            <person name="Meier V. D."/>
            <person name="Meier V D."/>
        </authorList>
    </citation>
    <scope>NUCLEOTIDE SEQUENCE</scope>
    <source>
        <strain evidence="7">HLG_WM_MAG_05</strain>
    </source>
</reference>
<gene>
    <name evidence="7" type="ORF">HELGO_WM10180</name>
</gene>
<proteinExistence type="inferred from homology"/>
<dbReference type="Pfam" id="PF03652">
    <property type="entry name" value="RuvX"/>
    <property type="match status" value="1"/>
</dbReference>
<evidence type="ECO:0000256" key="5">
    <source>
        <dbReference type="HAMAP-Rule" id="MF_00651"/>
    </source>
</evidence>
<sequence>MLDYKKKLWTISVCFPMKIASIDVGLKRIGVAICLDGKIVFPKDAILRQNRNQAARDLKSFLQEWEIEKLIVGLPKGGSSEEEMERRIKHFVSLLALENIAIAYQDEQGSSLEAKSLTQGVFRHKRDGKIDSIAAKIILERWL</sequence>
<keyword evidence="1 5" id="KW-0963">Cytoplasm</keyword>
<dbReference type="NCBIfam" id="TIGR00250">
    <property type="entry name" value="RNAse_H_YqgF"/>
    <property type="match status" value="1"/>
</dbReference>
<evidence type="ECO:0000313" key="7">
    <source>
        <dbReference type="EMBL" id="CAA6801117.1"/>
    </source>
</evidence>
<evidence type="ECO:0000256" key="3">
    <source>
        <dbReference type="ARBA" id="ARBA00022722"/>
    </source>
</evidence>
<dbReference type="AlphaFoldDB" id="A0A6S6S6I5"/>
<dbReference type="Gene3D" id="3.30.420.140">
    <property type="entry name" value="YqgF/RNase H-like domain"/>
    <property type="match status" value="1"/>
</dbReference>
<dbReference type="InterPro" id="IPR012337">
    <property type="entry name" value="RNaseH-like_sf"/>
</dbReference>